<evidence type="ECO:0000256" key="2">
    <source>
        <dbReference type="ARBA" id="ARBA00022723"/>
    </source>
</evidence>
<comment type="caution">
    <text evidence="6">The sequence shown here is derived from an EMBL/GenBank/DDBJ whole genome shotgun (WGS) entry which is preliminary data.</text>
</comment>
<organism evidence="6 7">
    <name type="scientific">Scophthalmus maximus</name>
    <name type="common">Turbot</name>
    <name type="synonym">Psetta maxima</name>
    <dbReference type="NCBI Taxonomy" id="52904"/>
    <lineage>
        <taxon>Eukaryota</taxon>
        <taxon>Metazoa</taxon>
        <taxon>Chordata</taxon>
        <taxon>Craniata</taxon>
        <taxon>Vertebrata</taxon>
        <taxon>Euteleostomi</taxon>
        <taxon>Actinopterygii</taxon>
        <taxon>Neopterygii</taxon>
        <taxon>Teleostei</taxon>
        <taxon>Neoteleostei</taxon>
        <taxon>Acanthomorphata</taxon>
        <taxon>Carangaria</taxon>
        <taxon>Pleuronectiformes</taxon>
        <taxon>Pleuronectoidei</taxon>
        <taxon>Scophthalmidae</taxon>
        <taxon>Scophthalmus</taxon>
    </lineage>
</organism>
<dbReference type="GO" id="GO:0008270">
    <property type="term" value="F:zinc ion binding"/>
    <property type="evidence" value="ECO:0007669"/>
    <property type="project" value="UniProtKB-KW"/>
</dbReference>
<dbReference type="InterPro" id="IPR052035">
    <property type="entry name" value="ZnF_BED_domain_contain"/>
</dbReference>
<evidence type="ECO:0000256" key="4">
    <source>
        <dbReference type="ARBA" id="ARBA00022833"/>
    </source>
</evidence>
<evidence type="ECO:0000313" key="6">
    <source>
        <dbReference type="EMBL" id="KAF0023375.1"/>
    </source>
</evidence>
<sequence length="136" mass="15459">MRQLPFENLPCTAHSLQRSVTVSLQNRAFDSALSKCRKVVEHLKHSPPNTAELQKQQVAHGLKTESLMQDEPTRWNSTLEKVKRVQRKKEPLREALALHKTNVIMPTNAELEELQKLQTLLEPCRLDGTFAHGGTT</sequence>
<dbReference type="GO" id="GO:0005634">
    <property type="term" value="C:nucleus"/>
    <property type="evidence" value="ECO:0007669"/>
    <property type="project" value="UniProtKB-SubCell"/>
</dbReference>
<accession>A0A6A4RT74</accession>
<evidence type="ECO:0000313" key="7">
    <source>
        <dbReference type="Proteomes" id="UP000438429"/>
    </source>
</evidence>
<protein>
    <recommendedName>
        <fullName evidence="8">Zinc finger BED domain-containing protein 4-like</fullName>
    </recommendedName>
</protein>
<comment type="subcellular location">
    <subcellularLocation>
        <location evidence="1">Nucleus</location>
    </subcellularLocation>
</comment>
<name>A0A6A4RT74_SCOMX</name>
<keyword evidence="3" id="KW-0863">Zinc-finger</keyword>
<evidence type="ECO:0000256" key="1">
    <source>
        <dbReference type="ARBA" id="ARBA00004123"/>
    </source>
</evidence>
<dbReference type="PANTHER" id="PTHR46481:SF10">
    <property type="entry name" value="ZINC FINGER BED DOMAIN-CONTAINING PROTEIN 39"/>
    <property type="match status" value="1"/>
</dbReference>
<dbReference type="InterPro" id="IPR012337">
    <property type="entry name" value="RNaseH-like_sf"/>
</dbReference>
<dbReference type="PANTHER" id="PTHR46481">
    <property type="entry name" value="ZINC FINGER BED DOMAIN-CONTAINING PROTEIN 4"/>
    <property type="match status" value="1"/>
</dbReference>
<dbReference type="AlphaFoldDB" id="A0A6A4RT74"/>
<proteinExistence type="predicted"/>
<keyword evidence="2" id="KW-0479">Metal-binding</keyword>
<dbReference type="Proteomes" id="UP000438429">
    <property type="component" value="Unassembled WGS sequence"/>
</dbReference>
<keyword evidence="5" id="KW-0539">Nucleus</keyword>
<keyword evidence="4" id="KW-0862">Zinc</keyword>
<evidence type="ECO:0000256" key="3">
    <source>
        <dbReference type="ARBA" id="ARBA00022771"/>
    </source>
</evidence>
<reference evidence="6 7" key="1">
    <citation type="submission" date="2019-06" db="EMBL/GenBank/DDBJ databases">
        <title>Draft genomes of female and male turbot (Scophthalmus maximus).</title>
        <authorList>
            <person name="Xu H."/>
            <person name="Xu X.-W."/>
            <person name="Shao C."/>
            <person name="Chen S."/>
        </authorList>
    </citation>
    <scope>NUCLEOTIDE SEQUENCE [LARGE SCALE GENOMIC DNA]</scope>
    <source>
        <strain evidence="6">Ysfricsl-2016a</strain>
        <tissue evidence="6">Blood</tissue>
    </source>
</reference>
<evidence type="ECO:0000256" key="5">
    <source>
        <dbReference type="ARBA" id="ARBA00023242"/>
    </source>
</evidence>
<dbReference type="EMBL" id="VEVO01000022">
    <property type="protein sequence ID" value="KAF0023375.1"/>
    <property type="molecule type" value="Genomic_DNA"/>
</dbReference>
<gene>
    <name evidence="6" type="ORF">F2P81_024005</name>
</gene>
<evidence type="ECO:0008006" key="8">
    <source>
        <dbReference type="Google" id="ProtNLM"/>
    </source>
</evidence>
<dbReference type="SUPFAM" id="SSF53098">
    <property type="entry name" value="Ribonuclease H-like"/>
    <property type="match status" value="1"/>
</dbReference>